<protein>
    <submittedName>
        <fullName evidence="3">Uncharacterized protein</fullName>
    </submittedName>
</protein>
<feature type="compositionally biased region" description="Gly residues" evidence="1">
    <location>
        <begin position="37"/>
        <end position="49"/>
    </location>
</feature>
<feature type="signal peptide" evidence="2">
    <location>
        <begin position="1"/>
        <end position="26"/>
    </location>
</feature>
<accession>A0A2R3IQN4</accession>
<keyword evidence="4" id="KW-1185">Reference proteome</keyword>
<evidence type="ECO:0000256" key="1">
    <source>
        <dbReference type="SAM" id="MobiDB-lite"/>
    </source>
</evidence>
<dbReference type="EMBL" id="CP027169">
    <property type="protein sequence ID" value="AVK04240.1"/>
    <property type="molecule type" value="Genomic_DNA"/>
</dbReference>
<proteinExistence type="predicted"/>
<feature type="compositionally biased region" description="Basic and acidic residues" evidence="1">
    <location>
        <begin position="55"/>
        <end position="104"/>
    </location>
</feature>
<evidence type="ECO:0000256" key="2">
    <source>
        <dbReference type="SAM" id="SignalP"/>
    </source>
</evidence>
<evidence type="ECO:0000313" key="3">
    <source>
        <dbReference type="EMBL" id="AVK04240.1"/>
    </source>
</evidence>
<name>A0A2R3IQN4_9PSED</name>
<feature type="chain" id="PRO_5043399997" evidence="2">
    <location>
        <begin position="27"/>
        <end position="111"/>
    </location>
</feature>
<gene>
    <name evidence="3" type="ORF">CSB93_4339</name>
</gene>
<keyword evidence="2" id="KW-0732">Signal</keyword>
<dbReference type="RefSeq" id="WP_012075867.1">
    <property type="nucleotide sequence ID" value="NZ_CP020560.1"/>
</dbReference>
<dbReference type="AlphaFoldDB" id="A0A2R3IQN4"/>
<dbReference type="GeneID" id="77221250"/>
<sequence length="111" mass="11622">MSRPTSRHPLRAFLLVATLCSGAALAGQPATPDGNHPGPGEGTSHGQGAGPTAQDPHETHRENGKVRTEDGRAVRSDDGERNNRSDHQDASPEHSGEGGQRDRSSNPGSQE</sequence>
<feature type="region of interest" description="Disordered" evidence="1">
    <location>
        <begin position="25"/>
        <end position="111"/>
    </location>
</feature>
<reference evidence="3 4" key="1">
    <citation type="submission" date="2018-02" db="EMBL/GenBank/DDBJ databases">
        <title>FDA/CDC Antimicrobial Resistant Isolate Bank Genome Sequencing.</title>
        <authorList>
            <person name="Benahmed F.H."/>
            <person name="Lutgring J.D."/>
            <person name="Yoo B."/>
            <person name="Machado M."/>
            <person name="Brown A."/>
            <person name="McAllister G."/>
            <person name="Perry A."/>
            <person name="Halpin A.L."/>
            <person name="Vavikolanu K."/>
            <person name="Ott S."/>
            <person name="Zhao X."/>
            <person name="Tallon L.J."/>
            <person name="Sadzewicz L."/>
            <person name="Aluvathingal J."/>
            <person name="Nadendla S."/>
            <person name="Voskania-kordi A."/>
            <person name="Simonyan V."/>
            <person name="Patel J."/>
            <person name="Shawar R.M."/>
        </authorList>
    </citation>
    <scope>NUCLEOTIDE SEQUENCE [LARGE SCALE GENOMIC DNA]</scope>
    <source>
        <strain evidence="3 4">AR_0356</strain>
    </source>
</reference>
<organism evidence="3 4">
    <name type="scientific">Pseudomonas paraeruginosa</name>
    <dbReference type="NCBI Taxonomy" id="2994495"/>
    <lineage>
        <taxon>Bacteria</taxon>
        <taxon>Pseudomonadati</taxon>
        <taxon>Pseudomonadota</taxon>
        <taxon>Gammaproteobacteria</taxon>
        <taxon>Pseudomonadales</taxon>
        <taxon>Pseudomonadaceae</taxon>
        <taxon>Pseudomonas</taxon>
    </lineage>
</organism>
<evidence type="ECO:0000313" key="4">
    <source>
        <dbReference type="Proteomes" id="UP000238390"/>
    </source>
</evidence>
<dbReference type="Proteomes" id="UP000238390">
    <property type="component" value="Chromosome"/>
</dbReference>